<dbReference type="GO" id="GO:0016853">
    <property type="term" value="F:isomerase activity"/>
    <property type="evidence" value="ECO:0007669"/>
    <property type="project" value="UniProtKB-KW"/>
</dbReference>
<sequence>MNAIEGVNVVSSEPSPSPMRGFSTQNGRIEYSIFAPKAGIEEDPVTGSAHCTLVPYWKEKLNENEFTALQLSERGGKLFCTDSGETVQISGEAVSYLEGSINI</sequence>
<evidence type="ECO:0000256" key="1">
    <source>
        <dbReference type="ARBA" id="ARBA00008270"/>
    </source>
</evidence>
<evidence type="ECO:0000256" key="3">
    <source>
        <dbReference type="SAM" id="MobiDB-lite"/>
    </source>
</evidence>
<dbReference type="SUPFAM" id="SSF54506">
    <property type="entry name" value="Diaminopimelate epimerase-like"/>
    <property type="match status" value="1"/>
</dbReference>
<proteinExistence type="inferred from homology"/>
<keyword evidence="5" id="KW-1185">Reference proteome</keyword>
<dbReference type="PANTHER" id="PTHR13774:SF17">
    <property type="entry name" value="PHENAZINE BIOSYNTHESIS-LIKE DOMAIN-CONTAINING PROTEIN"/>
    <property type="match status" value="1"/>
</dbReference>
<protein>
    <submittedName>
        <fullName evidence="4">PhzF family phenazine biosynthesis protein</fullName>
    </submittedName>
</protein>
<comment type="similarity">
    <text evidence="1">Belongs to the PhzF family.</text>
</comment>
<gene>
    <name evidence="4" type="ORF">FTX54_002255</name>
</gene>
<evidence type="ECO:0000256" key="2">
    <source>
        <dbReference type="ARBA" id="ARBA00023235"/>
    </source>
</evidence>
<dbReference type="KEGG" id="ahal:FTX54_002255"/>
<dbReference type="EMBL" id="CP144914">
    <property type="protein sequence ID" value="WWD80410.1"/>
    <property type="molecule type" value="Genomic_DNA"/>
</dbReference>
<feature type="region of interest" description="Disordered" evidence="3">
    <location>
        <begin position="1"/>
        <end position="24"/>
    </location>
</feature>
<keyword evidence="2" id="KW-0413">Isomerase</keyword>
<organism evidence="4 5">
    <name type="scientific">Alkalicoccus halolimnae</name>
    <dbReference type="NCBI Taxonomy" id="1667239"/>
    <lineage>
        <taxon>Bacteria</taxon>
        <taxon>Bacillati</taxon>
        <taxon>Bacillota</taxon>
        <taxon>Bacilli</taxon>
        <taxon>Bacillales</taxon>
        <taxon>Bacillaceae</taxon>
        <taxon>Alkalicoccus</taxon>
    </lineage>
</organism>
<reference evidence="4 5" key="1">
    <citation type="submission" date="2024-01" db="EMBL/GenBank/DDBJ databases">
        <title>Complete Genome Sequence of Alkalicoccus halolimnae BZ-SZ-XJ29T, a Moderately Halophilic Bacterium Isolated from a Salt Lake.</title>
        <authorList>
            <person name="Zhao B."/>
        </authorList>
    </citation>
    <scope>NUCLEOTIDE SEQUENCE [LARGE SCALE GENOMIC DNA]</scope>
    <source>
        <strain evidence="4 5">BZ-SZ-XJ29</strain>
    </source>
</reference>
<dbReference type="PANTHER" id="PTHR13774">
    <property type="entry name" value="PHENAZINE BIOSYNTHESIS PROTEIN"/>
    <property type="match status" value="1"/>
</dbReference>
<dbReference type="Proteomes" id="UP000321816">
    <property type="component" value="Chromosome"/>
</dbReference>
<accession>A0AAJ8N2G4</accession>
<dbReference type="AlphaFoldDB" id="A0AAJ8N2G4"/>
<dbReference type="Gene3D" id="3.10.310.10">
    <property type="entry name" value="Diaminopimelate Epimerase, Chain A, domain 1"/>
    <property type="match status" value="1"/>
</dbReference>
<name>A0AAJ8N2G4_9BACI</name>
<dbReference type="RefSeq" id="WP_246125635.1">
    <property type="nucleotide sequence ID" value="NZ_CP144914.1"/>
</dbReference>
<dbReference type="InterPro" id="IPR003719">
    <property type="entry name" value="Phenazine_PhzF-like"/>
</dbReference>
<dbReference type="Pfam" id="PF02567">
    <property type="entry name" value="PhzC-PhzF"/>
    <property type="match status" value="1"/>
</dbReference>
<evidence type="ECO:0000313" key="4">
    <source>
        <dbReference type="EMBL" id="WWD80410.1"/>
    </source>
</evidence>
<dbReference type="GO" id="GO:0005737">
    <property type="term" value="C:cytoplasm"/>
    <property type="evidence" value="ECO:0007669"/>
    <property type="project" value="TreeGrafter"/>
</dbReference>
<evidence type="ECO:0000313" key="5">
    <source>
        <dbReference type="Proteomes" id="UP000321816"/>
    </source>
</evidence>